<dbReference type="PANTHER" id="PTHR40448">
    <property type="entry name" value="TWO-COMPONENT SENSOR HISTIDINE KINASE"/>
    <property type="match status" value="1"/>
</dbReference>
<dbReference type="SUPFAM" id="SSF55874">
    <property type="entry name" value="ATPase domain of HSP90 chaperone/DNA topoisomerase II/histidine kinase"/>
    <property type="match status" value="1"/>
</dbReference>
<keyword evidence="1" id="KW-1133">Transmembrane helix</keyword>
<dbReference type="OrthoDB" id="1656061at2"/>
<dbReference type="Gene3D" id="3.30.565.10">
    <property type="entry name" value="Histidine kinase-like ATPase, C-terminal domain"/>
    <property type="match status" value="1"/>
</dbReference>
<dbReference type="KEGG" id="splr:C0J00_09465"/>
<keyword evidence="1" id="KW-0812">Transmembrane</keyword>
<evidence type="ECO:0000313" key="4">
    <source>
        <dbReference type="Proteomes" id="UP000238956"/>
    </source>
</evidence>
<proteinExistence type="predicted"/>
<dbReference type="AlphaFoldDB" id="A0A2L0D662"/>
<keyword evidence="1" id="KW-0472">Membrane</keyword>
<reference evidence="3 4" key="2">
    <citation type="submission" date="2018-02" db="EMBL/GenBank/DDBJ databases">
        <title>Whole genome sequencing analysis of Streptococcus pluranimalium isolated from cattle infected mastitis in China.</title>
        <authorList>
            <person name="Zhang J.-R."/>
            <person name="Hu G.-Z."/>
        </authorList>
    </citation>
    <scope>NUCLEOTIDE SEQUENCE [LARGE SCALE GENOMIC DNA]</scope>
    <source>
        <strain evidence="3 4">TH11417</strain>
    </source>
</reference>
<keyword evidence="4" id="KW-1185">Reference proteome</keyword>
<evidence type="ECO:0000256" key="1">
    <source>
        <dbReference type="SAM" id="Phobius"/>
    </source>
</evidence>
<dbReference type="InterPro" id="IPR036890">
    <property type="entry name" value="HATPase_C_sf"/>
</dbReference>
<feature type="transmembrane region" description="Helical" evidence="1">
    <location>
        <begin position="154"/>
        <end position="179"/>
    </location>
</feature>
<feature type="domain" description="Sensor histidine kinase NatK-like C-terminal" evidence="2">
    <location>
        <begin position="348"/>
        <end position="448"/>
    </location>
</feature>
<feature type="transmembrane region" description="Helical" evidence="1">
    <location>
        <begin position="199"/>
        <end position="218"/>
    </location>
</feature>
<feature type="transmembrane region" description="Helical" evidence="1">
    <location>
        <begin position="9"/>
        <end position="32"/>
    </location>
</feature>
<dbReference type="RefSeq" id="WP_104968617.1">
    <property type="nucleotide sequence ID" value="NZ_CP025536.1"/>
</dbReference>
<keyword evidence="3" id="KW-0067">ATP-binding</keyword>
<sequence>MSIVAFKDLLVYVIIWYMYWLIFSHTSGITISKRLFVPLSILLLGVVYHYQLLGYSLSVLLFCGIYYFYYPREHLSKYLFYSFFPVVTVDIFSRMMALYVISPLLDLTPEALNNNTMLLSISYGAVFPIYYFLNKILDLDFQRIQNGKTARKRFLARIFNLLLVTYHIMLASTTIIRIISPKLDGSFFEPLLTMADGIWLYRQQLVFVFVVFYFWLLSEINHETKIEMDRKLKKAQADKIKALEDYNQQIEWLYNDIQQFKDEFDRTFEELRVLIDQGDVKAISDAYGRMIAGRQVAIDQSQYELGRLVNLKVSPIKSILSAKMIEAQSQNIEAFLEIPDVITDIYMGALDLVIILSVFLDNAIEAAREAKRPHVSVAFFEREDSQLLIVENSVTKNSVDISKIFHAGYSTKGPNRGIGLSNVQRILENYPQTMLSTKTGQHSFTQILEMRQES</sequence>
<name>A0A2L0D662_9STRE</name>
<protein>
    <submittedName>
        <fullName evidence="3">ATP-binding protein</fullName>
    </submittedName>
</protein>
<dbReference type="PANTHER" id="PTHR40448:SF1">
    <property type="entry name" value="TWO-COMPONENT SENSOR HISTIDINE KINASE"/>
    <property type="match status" value="1"/>
</dbReference>
<dbReference type="GO" id="GO:0005524">
    <property type="term" value="F:ATP binding"/>
    <property type="evidence" value="ECO:0007669"/>
    <property type="project" value="UniProtKB-KW"/>
</dbReference>
<gene>
    <name evidence="3" type="ORF">C0J00_09465</name>
</gene>
<dbReference type="GeneID" id="98394133"/>
<feature type="transmembrane region" description="Helical" evidence="1">
    <location>
        <begin position="52"/>
        <end position="69"/>
    </location>
</feature>
<keyword evidence="3" id="KW-0547">Nucleotide-binding</keyword>
<organism evidence="3 4">
    <name type="scientific">Streptococcus pluranimalium</name>
    <dbReference type="NCBI Taxonomy" id="82348"/>
    <lineage>
        <taxon>Bacteria</taxon>
        <taxon>Bacillati</taxon>
        <taxon>Bacillota</taxon>
        <taxon>Bacilli</taxon>
        <taxon>Lactobacillales</taxon>
        <taxon>Streptococcaceae</taxon>
        <taxon>Streptococcus</taxon>
    </lineage>
</organism>
<feature type="transmembrane region" description="Helical" evidence="1">
    <location>
        <begin position="78"/>
        <end position="101"/>
    </location>
</feature>
<dbReference type="Pfam" id="PF14501">
    <property type="entry name" value="HATPase_c_5"/>
    <property type="match status" value="1"/>
</dbReference>
<dbReference type="InterPro" id="IPR032834">
    <property type="entry name" value="NatK-like_C"/>
</dbReference>
<dbReference type="Proteomes" id="UP000238956">
    <property type="component" value="Chromosome"/>
</dbReference>
<feature type="transmembrane region" description="Helical" evidence="1">
    <location>
        <begin position="116"/>
        <end position="133"/>
    </location>
</feature>
<evidence type="ECO:0000259" key="2">
    <source>
        <dbReference type="Pfam" id="PF14501"/>
    </source>
</evidence>
<accession>A0A2L0D662</accession>
<dbReference type="EMBL" id="CP025536">
    <property type="protein sequence ID" value="AUW97312.1"/>
    <property type="molecule type" value="Genomic_DNA"/>
</dbReference>
<dbReference type="GO" id="GO:0042802">
    <property type="term" value="F:identical protein binding"/>
    <property type="evidence" value="ECO:0007669"/>
    <property type="project" value="TreeGrafter"/>
</dbReference>
<reference evidence="3 4" key="1">
    <citation type="submission" date="2017-12" db="EMBL/GenBank/DDBJ databases">
        <authorList>
            <person name="Hurst M.R.H."/>
        </authorList>
    </citation>
    <scope>NUCLEOTIDE SEQUENCE [LARGE SCALE GENOMIC DNA]</scope>
    <source>
        <strain evidence="3 4">TH11417</strain>
    </source>
</reference>
<evidence type="ECO:0000313" key="3">
    <source>
        <dbReference type="EMBL" id="AUW97312.1"/>
    </source>
</evidence>